<dbReference type="EMBL" id="JAFJZO010000001">
    <property type="protein sequence ID" value="KAG5512270.1"/>
    <property type="molecule type" value="Genomic_DNA"/>
</dbReference>
<evidence type="ECO:0000313" key="2">
    <source>
        <dbReference type="EMBL" id="KAG5512270.1"/>
    </source>
</evidence>
<dbReference type="OrthoDB" id="264387at2759"/>
<feature type="compositionally biased region" description="Low complexity" evidence="1">
    <location>
        <begin position="372"/>
        <end position="399"/>
    </location>
</feature>
<name>A0A836LMH8_9TRYP</name>
<proteinExistence type="predicted"/>
<accession>A0A836LMH8</accession>
<feature type="region of interest" description="Disordered" evidence="1">
    <location>
        <begin position="219"/>
        <end position="255"/>
    </location>
</feature>
<protein>
    <submittedName>
        <fullName evidence="2">Uncharacterized protein</fullName>
    </submittedName>
</protein>
<evidence type="ECO:0000256" key="1">
    <source>
        <dbReference type="SAM" id="MobiDB-lite"/>
    </source>
</evidence>
<feature type="compositionally biased region" description="Basic and acidic residues" evidence="1">
    <location>
        <begin position="335"/>
        <end position="350"/>
    </location>
</feature>
<organism evidence="2 3">
    <name type="scientific">Porcisia hertigi</name>
    <dbReference type="NCBI Taxonomy" id="2761500"/>
    <lineage>
        <taxon>Eukaryota</taxon>
        <taxon>Discoba</taxon>
        <taxon>Euglenozoa</taxon>
        <taxon>Kinetoplastea</taxon>
        <taxon>Metakinetoplastina</taxon>
        <taxon>Trypanosomatida</taxon>
        <taxon>Trypanosomatidae</taxon>
        <taxon>Leishmaniinae</taxon>
        <taxon>Porcisia</taxon>
    </lineage>
</organism>
<gene>
    <name evidence="2" type="ORF">JKF63_07792</name>
</gene>
<feature type="compositionally biased region" description="Basic and acidic residues" evidence="1">
    <location>
        <begin position="299"/>
        <end position="314"/>
    </location>
</feature>
<dbReference type="AlphaFoldDB" id="A0A836LMH8"/>
<feature type="region of interest" description="Disordered" evidence="1">
    <location>
        <begin position="269"/>
        <end position="314"/>
    </location>
</feature>
<dbReference type="Proteomes" id="UP000674318">
    <property type="component" value="Chromosome 1"/>
</dbReference>
<feature type="compositionally biased region" description="Polar residues" evidence="1">
    <location>
        <begin position="221"/>
        <end position="231"/>
    </location>
</feature>
<reference evidence="2 3" key="1">
    <citation type="submission" date="2021-02" db="EMBL/GenBank/DDBJ databases">
        <title>Porcisia hertigi Genome sequencing and assembly.</title>
        <authorList>
            <person name="Almutairi H."/>
            <person name="Gatherer D."/>
        </authorList>
    </citation>
    <scope>NUCLEOTIDE SEQUENCE [LARGE SCALE GENOMIC DNA]</scope>
    <source>
        <strain evidence="2 3">C119</strain>
    </source>
</reference>
<feature type="region of interest" description="Disordered" evidence="1">
    <location>
        <begin position="335"/>
        <end position="399"/>
    </location>
</feature>
<evidence type="ECO:0000313" key="3">
    <source>
        <dbReference type="Proteomes" id="UP000674318"/>
    </source>
</evidence>
<feature type="compositionally biased region" description="Basic and acidic residues" evidence="1">
    <location>
        <begin position="272"/>
        <end position="290"/>
    </location>
</feature>
<comment type="caution">
    <text evidence="2">The sequence shown here is derived from an EMBL/GenBank/DDBJ whole genome shotgun (WGS) entry which is preliminary data.</text>
</comment>
<feature type="compositionally biased region" description="Low complexity" evidence="1">
    <location>
        <begin position="240"/>
        <end position="255"/>
    </location>
</feature>
<dbReference type="GeneID" id="94293800"/>
<keyword evidence="3" id="KW-1185">Reference proteome</keyword>
<feature type="region of interest" description="Disordered" evidence="1">
    <location>
        <begin position="54"/>
        <end position="75"/>
    </location>
</feature>
<sequence length="399" mass="43067">MLSRELGVSRLARAVARGDGDWASVPPALRDVIVIALRESSCVPVRSIRGRVSTAPYGDETKRGSGHANAATAPAPLTEEAVQSSIFTFDDAAWVRHEAVRSYAEFHNNIESMHVAMRTQLRPVWRTAMQLHPGILADIRDEYHLSRRGEIPDGIAISAAASQHIALQEAILGEVEDTLQALRNMSVRLAAHFLSDEEKVSMGANPAYLRAPDIDREVVASRSQSTSTSPNRPIAEHVARASASAGSATSGYKKSPAANAFDGVCRISSRGQSRDHNSSIVSHHEPHNGIEVDLVSTASDRRVKDKTSSSEVRGVREDPLLEELRRLYRQRVKELRAQTKQRGEPPKSGRAESLTAVAPPPRHGSLAHIASRRSPSSSSTASSASANSLASSTSAQSCY</sequence>
<dbReference type="KEGG" id="phet:94293800"/>
<dbReference type="RefSeq" id="XP_067759982.1">
    <property type="nucleotide sequence ID" value="XM_067903723.1"/>
</dbReference>